<reference evidence="2 3" key="1">
    <citation type="submission" date="2022-06" db="EMBL/GenBank/DDBJ databases">
        <title>Sequencing the genomes of 1000 actinobacteria strains.</title>
        <authorList>
            <person name="Klenk H.-P."/>
        </authorList>
    </citation>
    <scope>NUCLEOTIDE SEQUENCE [LARGE SCALE GENOMIC DNA]</scope>
    <source>
        <strain evidence="2 3">DSM 41656</strain>
    </source>
</reference>
<evidence type="ECO:0000259" key="1">
    <source>
        <dbReference type="Pfam" id="PF13751"/>
    </source>
</evidence>
<dbReference type="RefSeq" id="WP_253804516.1">
    <property type="nucleotide sequence ID" value="NZ_BAAAUB010000015.1"/>
</dbReference>
<evidence type="ECO:0000313" key="3">
    <source>
        <dbReference type="Proteomes" id="UP001206483"/>
    </source>
</evidence>
<gene>
    <name evidence="2" type="ORF">FHR36_007387</name>
</gene>
<keyword evidence="3" id="KW-1185">Reference proteome</keyword>
<feature type="domain" description="Transposase DDE" evidence="1">
    <location>
        <begin position="164"/>
        <end position="283"/>
    </location>
</feature>
<accession>A0ABT1JAU6</accession>
<dbReference type="EMBL" id="JAMZDX010000008">
    <property type="protein sequence ID" value="MCP2314188.1"/>
    <property type="molecule type" value="Genomic_DNA"/>
</dbReference>
<name>A0ABT1JAU6_9ACTN</name>
<dbReference type="Pfam" id="PF13751">
    <property type="entry name" value="DDE_Tnp_1_6"/>
    <property type="match status" value="1"/>
</dbReference>
<evidence type="ECO:0000313" key="2">
    <source>
        <dbReference type="EMBL" id="MCP2314188.1"/>
    </source>
</evidence>
<sequence length="324" mass="36521">MNRSRPCGRSSFYWLDEQERLCWREADSAGLPPSGFAIVSPYDVTARFARRGDTRWKGFLAHVTETCDDGDVNVITDVTTTNAVIHDSKTLPVILDRLDQRELLPLEHYVDGGCLSVAFEHRAAREHGVGLVGAVRAKRTRQPRQGGIFHRDAFVIDWDAKQVTCPSGKTSNRWATPPSLAPYITASFLVADCRSCPLKVSCTRTDARTVSFLPRELYDIQSESRTEQQTQEWLSRYSLRAGIESTISEFVNGHGMRQCRYRSEDEAHVQHVLTAIAVNLERIGVHLPAAPERRPRTPTALQDYLDRHGISRPRSWRVATHLAG</sequence>
<dbReference type="PANTHER" id="PTHR33408:SF2">
    <property type="entry name" value="TRANSPOSASE DDE DOMAIN-CONTAINING PROTEIN"/>
    <property type="match status" value="1"/>
</dbReference>
<dbReference type="InterPro" id="IPR025668">
    <property type="entry name" value="Tnp_DDE_dom"/>
</dbReference>
<proteinExistence type="predicted"/>
<organism evidence="2 3">
    <name type="scientific">Kitasatospora paracochleata</name>
    <dbReference type="NCBI Taxonomy" id="58354"/>
    <lineage>
        <taxon>Bacteria</taxon>
        <taxon>Bacillati</taxon>
        <taxon>Actinomycetota</taxon>
        <taxon>Actinomycetes</taxon>
        <taxon>Kitasatosporales</taxon>
        <taxon>Streptomycetaceae</taxon>
        <taxon>Kitasatospora</taxon>
    </lineage>
</organism>
<comment type="caution">
    <text evidence="2">The sequence shown here is derived from an EMBL/GenBank/DDBJ whole genome shotgun (WGS) entry which is preliminary data.</text>
</comment>
<dbReference type="Proteomes" id="UP001206483">
    <property type="component" value="Unassembled WGS sequence"/>
</dbReference>
<protein>
    <recommendedName>
        <fullName evidence="1">Transposase DDE domain-containing protein</fullName>
    </recommendedName>
</protein>
<dbReference type="PANTHER" id="PTHR33408">
    <property type="entry name" value="TRANSPOSASE"/>
    <property type="match status" value="1"/>
</dbReference>